<reference evidence="3" key="2">
    <citation type="journal article" date="2021" name="PeerJ">
        <title>Extensive microbial diversity within the chicken gut microbiome revealed by metagenomics and culture.</title>
        <authorList>
            <person name="Gilroy R."/>
            <person name="Ravi A."/>
            <person name="Getino M."/>
            <person name="Pursley I."/>
            <person name="Horton D.L."/>
            <person name="Alikhan N.F."/>
            <person name="Baker D."/>
            <person name="Gharbi K."/>
            <person name="Hall N."/>
            <person name="Watson M."/>
            <person name="Adriaenssens E.M."/>
            <person name="Foster-Nyarko E."/>
            <person name="Jarju S."/>
            <person name="Secka A."/>
            <person name="Antonio M."/>
            <person name="Oren A."/>
            <person name="Chaudhuri R.R."/>
            <person name="La Ragione R."/>
            <person name="Hildebrand F."/>
            <person name="Pallen M.J."/>
        </authorList>
    </citation>
    <scope>NUCLEOTIDE SEQUENCE</scope>
    <source>
        <strain evidence="3">ChiGjej1B1-22543</strain>
    </source>
</reference>
<organism evidence="3 4">
    <name type="scientific">Candidatus Alloenteromonas pullicola</name>
    <dbReference type="NCBI Taxonomy" id="2840784"/>
    <lineage>
        <taxon>Bacteria</taxon>
        <taxon>Bacillati</taxon>
        <taxon>Bacillota</taxon>
        <taxon>Bacillota incertae sedis</taxon>
        <taxon>Candidatus Alloenteromonas</taxon>
    </lineage>
</organism>
<dbReference type="InterPro" id="IPR010982">
    <property type="entry name" value="Lambda_DNA-bd_dom_sf"/>
</dbReference>
<dbReference type="AlphaFoldDB" id="A0A9D1LMZ8"/>
<dbReference type="EMBL" id="DVMV01000008">
    <property type="protein sequence ID" value="HIU44846.1"/>
    <property type="molecule type" value="Genomic_DNA"/>
</dbReference>
<gene>
    <name evidence="3" type="ORF">IAC52_00915</name>
</gene>
<proteinExistence type="predicted"/>
<dbReference type="CDD" id="cd00093">
    <property type="entry name" value="HTH_XRE"/>
    <property type="match status" value="1"/>
</dbReference>
<protein>
    <submittedName>
        <fullName evidence="3">Helix-turn-helix transcriptional regulator</fullName>
    </submittedName>
</protein>
<evidence type="ECO:0000313" key="4">
    <source>
        <dbReference type="Proteomes" id="UP000824070"/>
    </source>
</evidence>
<comment type="caution">
    <text evidence="3">The sequence shown here is derived from an EMBL/GenBank/DDBJ whole genome shotgun (WGS) entry which is preliminary data.</text>
</comment>
<feature type="domain" description="HTH cro/C1-type" evidence="2">
    <location>
        <begin position="10"/>
        <end position="45"/>
    </location>
</feature>
<accession>A0A9D1LMZ8</accession>
<name>A0A9D1LMZ8_9FIRM</name>
<dbReference type="SUPFAM" id="SSF47413">
    <property type="entry name" value="lambda repressor-like DNA-binding domains"/>
    <property type="match status" value="1"/>
</dbReference>
<dbReference type="Pfam" id="PF01381">
    <property type="entry name" value="HTH_3"/>
    <property type="match status" value="1"/>
</dbReference>
<dbReference type="PANTHER" id="PTHR46558">
    <property type="entry name" value="TRACRIPTIONAL REGULATORY PROTEIN-RELATED-RELATED"/>
    <property type="match status" value="1"/>
</dbReference>
<evidence type="ECO:0000259" key="2">
    <source>
        <dbReference type="PROSITE" id="PS50943"/>
    </source>
</evidence>
<dbReference type="PROSITE" id="PS50943">
    <property type="entry name" value="HTH_CROC1"/>
    <property type="match status" value="1"/>
</dbReference>
<evidence type="ECO:0000256" key="1">
    <source>
        <dbReference type="ARBA" id="ARBA00023125"/>
    </source>
</evidence>
<dbReference type="Proteomes" id="UP000824070">
    <property type="component" value="Unassembled WGS sequence"/>
</dbReference>
<reference evidence="3" key="1">
    <citation type="submission" date="2020-10" db="EMBL/GenBank/DDBJ databases">
        <authorList>
            <person name="Gilroy R."/>
        </authorList>
    </citation>
    <scope>NUCLEOTIDE SEQUENCE</scope>
    <source>
        <strain evidence="3">ChiGjej1B1-22543</strain>
    </source>
</reference>
<sequence>MDQSKIGLFISSCRKEKGLTQAQLADMLGISDRAVSNWERGKAMPEMP</sequence>
<evidence type="ECO:0000313" key="3">
    <source>
        <dbReference type="EMBL" id="HIU44846.1"/>
    </source>
</evidence>
<dbReference type="Gene3D" id="1.10.260.40">
    <property type="entry name" value="lambda repressor-like DNA-binding domains"/>
    <property type="match status" value="1"/>
</dbReference>
<keyword evidence="1" id="KW-0238">DNA-binding</keyword>
<dbReference type="PANTHER" id="PTHR46558:SF11">
    <property type="entry name" value="HTH-TYPE TRANSCRIPTIONAL REGULATOR XRE"/>
    <property type="match status" value="1"/>
</dbReference>
<dbReference type="GO" id="GO:0003677">
    <property type="term" value="F:DNA binding"/>
    <property type="evidence" value="ECO:0007669"/>
    <property type="project" value="UniProtKB-KW"/>
</dbReference>
<dbReference type="InterPro" id="IPR001387">
    <property type="entry name" value="Cro/C1-type_HTH"/>
</dbReference>